<accession>A0A2V1K508</accession>
<keyword evidence="10" id="KW-0665">Pyrimidine biosynthesis</keyword>
<reference evidence="17" key="1">
    <citation type="submission" date="2018-05" db="EMBL/GenBank/DDBJ databases">
        <authorList>
            <person name="Li Y."/>
        </authorList>
    </citation>
    <scope>NUCLEOTIDE SEQUENCE [LARGE SCALE GENOMIC DNA]</scope>
    <source>
        <strain evidence="17">sk1b4</strain>
    </source>
</reference>
<evidence type="ECO:0000256" key="12">
    <source>
        <dbReference type="ARBA" id="ARBA00023136"/>
    </source>
</evidence>
<dbReference type="RefSeq" id="WP_109094421.1">
    <property type="nucleotide sequence ID" value="NZ_CAMELQ010000004.1"/>
</dbReference>
<dbReference type="GO" id="GO:0106430">
    <property type="term" value="F:dihydroorotate dehydrogenase (quinone) activity"/>
    <property type="evidence" value="ECO:0007669"/>
    <property type="project" value="UniProtKB-EC"/>
</dbReference>
<evidence type="ECO:0000313" key="17">
    <source>
        <dbReference type="Proteomes" id="UP000245283"/>
    </source>
</evidence>
<comment type="pathway">
    <text evidence="4">Pyrimidine metabolism; UMP biosynthesis via de novo pathway; orotate from (S)-dihydroorotate (quinone route): step 1/1.</text>
</comment>
<comment type="function">
    <text evidence="2">Catalyzes the conversion of dihydroorotate to orotate with quinone as electron acceptor.</text>
</comment>
<dbReference type="NCBIfam" id="NF003652">
    <property type="entry name" value="PRK05286.2-5"/>
    <property type="match status" value="1"/>
</dbReference>
<evidence type="ECO:0000256" key="11">
    <source>
        <dbReference type="ARBA" id="ARBA00023002"/>
    </source>
</evidence>
<keyword evidence="17" id="KW-1185">Reference proteome</keyword>
<comment type="caution">
    <text evidence="16">The sequence shown here is derived from an EMBL/GenBank/DDBJ whole genome shotgun (WGS) entry which is preliminary data.</text>
</comment>
<proteinExistence type="inferred from homology"/>
<keyword evidence="11" id="KW-0560">Oxidoreductase</keyword>
<protein>
    <recommendedName>
        <fullName evidence="7 14">Dihydroorotate dehydrogenase (quinone)</fullName>
        <ecNumber evidence="6 14">1.3.5.2</ecNumber>
    </recommendedName>
</protein>
<evidence type="ECO:0000256" key="1">
    <source>
        <dbReference type="ARBA" id="ARBA00001917"/>
    </source>
</evidence>
<evidence type="ECO:0000256" key="14">
    <source>
        <dbReference type="NCBIfam" id="TIGR01036"/>
    </source>
</evidence>
<sequence length="340" mass="36252">MLYRWIYDHLLVRTDPEIAHDVAMNAIGVFGRSPLARLSEATVGYRGGGSFSGILSRPVPGRLGLAAGQDKDAQAILGTLALGFGFTEIGTITPLPQPGNEQPRLWRVPKESAFRNRMGFNNLGADAAAEQLAVLRSTKRGRAAIVGVNIGKNKWTGPEDASRDYATCARKLARYADYLVINVSSPNTPGLRDLQAVSSLREIASATREGARRATDRHVPILVKIAPDLAREDVRDVAQMVVDENLDGVVASNTTIAHSYGEGGLSGAPLLDRAVETVSYLRSRLGPDKIIIGVGGIFDANGAHRMVGAGADLIEALTGFVYEGPFMPGRVNRALARTAG</sequence>
<dbReference type="SUPFAM" id="SSF51395">
    <property type="entry name" value="FMN-linked oxidoreductases"/>
    <property type="match status" value="1"/>
</dbReference>
<dbReference type="GO" id="GO:0005737">
    <property type="term" value="C:cytoplasm"/>
    <property type="evidence" value="ECO:0007669"/>
    <property type="project" value="InterPro"/>
</dbReference>
<evidence type="ECO:0000259" key="15">
    <source>
        <dbReference type="Pfam" id="PF01180"/>
    </source>
</evidence>
<comment type="cofactor">
    <cofactor evidence="1">
        <name>FMN</name>
        <dbReference type="ChEBI" id="CHEBI:58210"/>
    </cofactor>
</comment>
<evidence type="ECO:0000256" key="2">
    <source>
        <dbReference type="ARBA" id="ARBA00003125"/>
    </source>
</evidence>
<dbReference type="InterPro" id="IPR005720">
    <property type="entry name" value="Dihydroorotate_DH_cat"/>
</dbReference>
<dbReference type="PANTHER" id="PTHR48109">
    <property type="entry name" value="DIHYDROOROTATE DEHYDROGENASE (QUINONE), MITOCHONDRIAL-RELATED"/>
    <property type="match status" value="1"/>
</dbReference>
<evidence type="ECO:0000256" key="5">
    <source>
        <dbReference type="ARBA" id="ARBA00005359"/>
    </source>
</evidence>
<dbReference type="InterPro" id="IPR012135">
    <property type="entry name" value="Dihydroorotate_DH_1_2"/>
</dbReference>
<comment type="similarity">
    <text evidence="5">Belongs to the dihydroorotate dehydrogenase family. Type 2 subfamily.</text>
</comment>
<evidence type="ECO:0000256" key="7">
    <source>
        <dbReference type="ARBA" id="ARBA00018366"/>
    </source>
</evidence>
<dbReference type="Pfam" id="PF01180">
    <property type="entry name" value="DHO_dh"/>
    <property type="match status" value="1"/>
</dbReference>
<keyword evidence="12" id="KW-0472">Membrane</keyword>
<evidence type="ECO:0000256" key="6">
    <source>
        <dbReference type="ARBA" id="ARBA00012791"/>
    </source>
</evidence>
<comment type="subcellular location">
    <subcellularLocation>
        <location evidence="3">Membrane</location>
    </subcellularLocation>
</comment>
<dbReference type="NCBIfam" id="TIGR01036">
    <property type="entry name" value="pyrD_sub2"/>
    <property type="match status" value="1"/>
</dbReference>
<name>A0A2V1K508_9ACTO</name>
<dbReference type="OrthoDB" id="9802377at2"/>
<dbReference type="Proteomes" id="UP000245283">
    <property type="component" value="Unassembled WGS sequence"/>
</dbReference>
<dbReference type="GO" id="GO:0006207">
    <property type="term" value="P:'de novo' pyrimidine nucleobase biosynthetic process"/>
    <property type="evidence" value="ECO:0007669"/>
    <property type="project" value="UniProtKB-UniRule"/>
</dbReference>
<dbReference type="PANTHER" id="PTHR48109:SF4">
    <property type="entry name" value="DIHYDROOROTATE DEHYDROGENASE (QUINONE), MITOCHONDRIAL"/>
    <property type="match status" value="1"/>
</dbReference>
<feature type="domain" description="Dihydroorotate dehydrogenase catalytic" evidence="15">
    <location>
        <begin position="61"/>
        <end position="336"/>
    </location>
</feature>
<dbReference type="InterPro" id="IPR005719">
    <property type="entry name" value="Dihydroorotate_DH_2"/>
</dbReference>
<dbReference type="PIRSF" id="PIRSF000164">
    <property type="entry name" value="DHO_oxidase"/>
    <property type="match status" value="1"/>
</dbReference>
<organism evidence="16 17">
    <name type="scientific">Ancrocorticia populi</name>
    <dbReference type="NCBI Taxonomy" id="2175228"/>
    <lineage>
        <taxon>Bacteria</taxon>
        <taxon>Bacillati</taxon>
        <taxon>Actinomycetota</taxon>
        <taxon>Actinomycetes</taxon>
        <taxon>Actinomycetales</taxon>
        <taxon>Actinomycetaceae</taxon>
        <taxon>Ancrocorticia</taxon>
    </lineage>
</organism>
<keyword evidence="9" id="KW-0288">FMN</keyword>
<gene>
    <name evidence="16" type="ORF">DD236_10845</name>
</gene>
<dbReference type="GO" id="GO:0044205">
    <property type="term" value="P:'de novo' UMP biosynthetic process"/>
    <property type="evidence" value="ECO:0007669"/>
    <property type="project" value="UniProtKB-UniPathway"/>
</dbReference>
<evidence type="ECO:0000256" key="4">
    <source>
        <dbReference type="ARBA" id="ARBA00005161"/>
    </source>
</evidence>
<dbReference type="PROSITE" id="PS00911">
    <property type="entry name" value="DHODEHASE_1"/>
    <property type="match status" value="1"/>
</dbReference>
<dbReference type="CDD" id="cd04738">
    <property type="entry name" value="DHOD_2_like"/>
    <property type="match status" value="1"/>
</dbReference>
<dbReference type="UniPathway" id="UPA00070">
    <property type="reaction ID" value="UER00946"/>
</dbReference>
<dbReference type="AlphaFoldDB" id="A0A2V1K508"/>
<keyword evidence="8" id="KW-0285">Flavoprotein</keyword>
<evidence type="ECO:0000256" key="8">
    <source>
        <dbReference type="ARBA" id="ARBA00022630"/>
    </source>
</evidence>
<dbReference type="PROSITE" id="PS00912">
    <property type="entry name" value="DHODEHASE_2"/>
    <property type="match status" value="1"/>
</dbReference>
<dbReference type="EC" id="1.3.5.2" evidence="6 14"/>
<evidence type="ECO:0000256" key="3">
    <source>
        <dbReference type="ARBA" id="ARBA00004370"/>
    </source>
</evidence>
<dbReference type="InterPro" id="IPR013785">
    <property type="entry name" value="Aldolase_TIM"/>
</dbReference>
<evidence type="ECO:0000313" key="16">
    <source>
        <dbReference type="EMBL" id="PWF24525.1"/>
    </source>
</evidence>
<dbReference type="InterPro" id="IPR050074">
    <property type="entry name" value="DHO_dehydrogenase"/>
</dbReference>
<dbReference type="EMBL" id="QETB01000006">
    <property type="protein sequence ID" value="PWF24525.1"/>
    <property type="molecule type" value="Genomic_DNA"/>
</dbReference>
<evidence type="ECO:0000256" key="13">
    <source>
        <dbReference type="ARBA" id="ARBA00048639"/>
    </source>
</evidence>
<evidence type="ECO:0000256" key="9">
    <source>
        <dbReference type="ARBA" id="ARBA00022643"/>
    </source>
</evidence>
<evidence type="ECO:0000256" key="10">
    <source>
        <dbReference type="ARBA" id="ARBA00022975"/>
    </source>
</evidence>
<dbReference type="InterPro" id="IPR001295">
    <property type="entry name" value="Dihydroorotate_DH_CS"/>
</dbReference>
<dbReference type="Gene3D" id="3.20.20.70">
    <property type="entry name" value="Aldolase class I"/>
    <property type="match status" value="1"/>
</dbReference>
<comment type="catalytic activity">
    <reaction evidence="13">
        <text>(S)-dihydroorotate + a quinone = orotate + a quinol</text>
        <dbReference type="Rhea" id="RHEA:30187"/>
        <dbReference type="ChEBI" id="CHEBI:24646"/>
        <dbReference type="ChEBI" id="CHEBI:30839"/>
        <dbReference type="ChEBI" id="CHEBI:30864"/>
        <dbReference type="ChEBI" id="CHEBI:132124"/>
        <dbReference type="EC" id="1.3.5.2"/>
    </reaction>
</comment>
<dbReference type="GO" id="GO:0005886">
    <property type="term" value="C:plasma membrane"/>
    <property type="evidence" value="ECO:0007669"/>
    <property type="project" value="TreeGrafter"/>
</dbReference>